<evidence type="ECO:0000313" key="3">
    <source>
        <dbReference type="Proteomes" id="UP000715965"/>
    </source>
</evidence>
<dbReference type="RefSeq" id="WP_193779890.1">
    <property type="nucleotide sequence ID" value="NZ_JADDOJ010000020.1"/>
</dbReference>
<dbReference type="PROSITE" id="PS51186">
    <property type="entry name" value="GNAT"/>
    <property type="match status" value="1"/>
</dbReference>
<evidence type="ECO:0000259" key="1">
    <source>
        <dbReference type="PROSITE" id="PS51186"/>
    </source>
</evidence>
<comment type="caution">
    <text evidence="2">The sequence shown here is derived from an EMBL/GenBank/DDBJ whole genome shotgun (WGS) entry which is preliminary data.</text>
</comment>
<feature type="domain" description="N-acetyltransferase" evidence="1">
    <location>
        <begin position="174"/>
        <end position="318"/>
    </location>
</feature>
<dbReference type="Pfam" id="PF13480">
    <property type="entry name" value="Acetyltransf_6"/>
    <property type="match status" value="1"/>
</dbReference>
<dbReference type="Gene3D" id="3.40.630.30">
    <property type="match status" value="1"/>
</dbReference>
<reference evidence="2 3" key="1">
    <citation type="submission" date="2020-10" db="EMBL/GenBank/DDBJ databases">
        <title>Draft genome of Ramlibacter aquaticus LMG 30558.</title>
        <authorList>
            <person name="Props R."/>
        </authorList>
    </citation>
    <scope>NUCLEOTIDE SEQUENCE [LARGE SCALE GENOMIC DNA]</scope>
    <source>
        <strain evidence="2 3">LMG 30558</strain>
    </source>
</reference>
<dbReference type="InterPro" id="IPR016181">
    <property type="entry name" value="Acyl_CoA_acyltransferase"/>
</dbReference>
<evidence type="ECO:0000313" key="2">
    <source>
        <dbReference type="EMBL" id="MBE7940347.1"/>
    </source>
</evidence>
<accession>A0ABR9SDB7</accession>
<keyword evidence="3" id="KW-1185">Reference proteome</keyword>
<dbReference type="InterPro" id="IPR038740">
    <property type="entry name" value="BioF2-like_GNAT_dom"/>
</dbReference>
<name>A0ABR9SDB7_9BURK</name>
<dbReference type="Proteomes" id="UP000715965">
    <property type="component" value="Unassembled WGS sequence"/>
</dbReference>
<protein>
    <submittedName>
        <fullName evidence="2">GNAT family N-acetyltransferase</fullName>
    </submittedName>
</protein>
<dbReference type="InterPro" id="IPR000182">
    <property type="entry name" value="GNAT_dom"/>
</dbReference>
<organism evidence="2 3">
    <name type="scientific">Ramlibacter aquaticus</name>
    <dbReference type="NCBI Taxonomy" id="2780094"/>
    <lineage>
        <taxon>Bacteria</taxon>
        <taxon>Pseudomonadati</taxon>
        <taxon>Pseudomonadota</taxon>
        <taxon>Betaproteobacteria</taxon>
        <taxon>Burkholderiales</taxon>
        <taxon>Comamonadaceae</taxon>
        <taxon>Ramlibacter</taxon>
    </lineage>
</organism>
<proteinExistence type="predicted"/>
<sequence length="336" mass="36510">MRLRSLSLPEAQAFQQALGCERLPGTLSPCYLAGDALRDAALSPRFVAVEEGERRWLHGLHLTDIPGSRWRDASSPYGYGGPVANSRDAGFLVAAWQACHEHLRGEERVVVEYLRFHPLLANEAGYPGQVLPNREVVSVDLTTDFAAAYPLRLQQVLRKSARAGLHYGEQPFAPQARAFGAYHRAAMQAMGADAFYVFDDAYFEAMGRCPGARLALVTADGAWLAAALLLDGPGVREYHLAATVPEGRRLGASSALLHGAAEAARDAGLRQLYLGGGTDAKPDNPLLFFKGGFSPLRLPYRTGSRVLDPAGYDEVKALFAAQHAAHPQRPIFHRKV</sequence>
<gene>
    <name evidence="2" type="ORF">IM725_07165</name>
</gene>
<dbReference type="EMBL" id="JADDOJ010000020">
    <property type="protein sequence ID" value="MBE7940347.1"/>
    <property type="molecule type" value="Genomic_DNA"/>
</dbReference>
<dbReference type="SUPFAM" id="SSF55729">
    <property type="entry name" value="Acyl-CoA N-acyltransferases (Nat)"/>
    <property type="match status" value="1"/>
</dbReference>